<proteinExistence type="predicted"/>
<reference evidence="1 2" key="1">
    <citation type="submission" date="2014-04" db="EMBL/GenBank/DDBJ databases">
        <authorList>
            <consortium name="DOE Joint Genome Institute"/>
            <person name="Kuo A."/>
            <person name="Tarkka M."/>
            <person name="Buscot F."/>
            <person name="Kohler A."/>
            <person name="Nagy L.G."/>
            <person name="Floudas D."/>
            <person name="Copeland A."/>
            <person name="Barry K.W."/>
            <person name="Cichocki N."/>
            <person name="Veneault-Fourrey C."/>
            <person name="LaButti K."/>
            <person name="Lindquist E.A."/>
            <person name="Lipzen A."/>
            <person name="Lundell T."/>
            <person name="Morin E."/>
            <person name="Murat C."/>
            <person name="Sun H."/>
            <person name="Tunlid A."/>
            <person name="Henrissat B."/>
            <person name="Grigoriev I.V."/>
            <person name="Hibbett D.S."/>
            <person name="Martin F."/>
            <person name="Nordberg H.P."/>
            <person name="Cantor M.N."/>
            <person name="Hua S.X."/>
        </authorList>
    </citation>
    <scope>NUCLEOTIDE SEQUENCE [LARGE SCALE GENOMIC DNA]</scope>
    <source>
        <strain evidence="1 2">F 1598</strain>
    </source>
</reference>
<evidence type="ECO:0000313" key="2">
    <source>
        <dbReference type="Proteomes" id="UP000054166"/>
    </source>
</evidence>
<organism evidence="1 2">
    <name type="scientific">Piloderma croceum (strain F 1598)</name>
    <dbReference type="NCBI Taxonomy" id="765440"/>
    <lineage>
        <taxon>Eukaryota</taxon>
        <taxon>Fungi</taxon>
        <taxon>Dikarya</taxon>
        <taxon>Basidiomycota</taxon>
        <taxon>Agaricomycotina</taxon>
        <taxon>Agaricomycetes</taxon>
        <taxon>Agaricomycetidae</taxon>
        <taxon>Atheliales</taxon>
        <taxon>Atheliaceae</taxon>
        <taxon>Piloderma</taxon>
    </lineage>
</organism>
<evidence type="ECO:0000313" key="1">
    <source>
        <dbReference type="EMBL" id="KIM72818.1"/>
    </source>
</evidence>
<protein>
    <submittedName>
        <fullName evidence="1">Uncharacterized protein</fullName>
    </submittedName>
</protein>
<sequence>MNYPINIPSIAHIHPPLANNPNVLNVPVMQGVFSSKAAGDPLDMYAVRESEETVQTLAGSRRRLPQVINDDVVETAKNRVHLLRETHAAVEFGLQPGLAGIQQFLQGQFDQLRQQFNARFDEQQAMMYNIRIVSRNQRDIHSPHRPLQKYIPGDGNALAAPLAVNAALAQTIQEFQPHGIVGTVPPQFNPDVDAYQHIDILRLVVFYNDDFGILPGDQLPERKRKIRNWLMEHLV</sequence>
<keyword evidence="2" id="KW-1185">Reference proteome</keyword>
<gene>
    <name evidence="1" type="ORF">PILCRDRAFT_829572</name>
</gene>
<dbReference type="OrthoDB" id="3047760at2759"/>
<dbReference type="InParanoid" id="A0A0C3AG75"/>
<dbReference type="Proteomes" id="UP000054166">
    <property type="component" value="Unassembled WGS sequence"/>
</dbReference>
<name>A0A0C3AG75_PILCF</name>
<dbReference type="AlphaFoldDB" id="A0A0C3AG75"/>
<dbReference type="EMBL" id="KN833106">
    <property type="protein sequence ID" value="KIM72818.1"/>
    <property type="molecule type" value="Genomic_DNA"/>
</dbReference>
<dbReference type="HOGENOM" id="CLU_1086212_0_0_1"/>
<reference evidence="2" key="2">
    <citation type="submission" date="2015-01" db="EMBL/GenBank/DDBJ databases">
        <title>Evolutionary Origins and Diversification of the Mycorrhizal Mutualists.</title>
        <authorList>
            <consortium name="DOE Joint Genome Institute"/>
            <consortium name="Mycorrhizal Genomics Consortium"/>
            <person name="Kohler A."/>
            <person name="Kuo A."/>
            <person name="Nagy L.G."/>
            <person name="Floudas D."/>
            <person name="Copeland A."/>
            <person name="Barry K.W."/>
            <person name="Cichocki N."/>
            <person name="Veneault-Fourrey C."/>
            <person name="LaButti K."/>
            <person name="Lindquist E.A."/>
            <person name="Lipzen A."/>
            <person name="Lundell T."/>
            <person name="Morin E."/>
            <person name="Murat C."/>
            <person name="Riley R."/>
            <person name="Ohm R."/>
            <person name="Sun H."/>
            <person name="Tunlid A."/>
            <person name="Henrissat B."/>
            <person name="Grigoriev I.V."/>
            <person name="Hibbett D.S."/>
            <person name="Martin F."/>
        </authorList>
    </citation>
    <scope>NUCLEOTIDE SEQUENCE [LARGE SCALE GENOMIC DNA]</scope>
    <source>
        <strain evidence="2">F 1598</strain>
    </source>
</reference>
<accession>A0A0C3AG75</accession>